<dbReference type="InterPro" id="IPR028994">
    <property type="entry name" value="Integrin_alpha_N"/>
</dbReference>
<reference evidence="2" key="1">
    <citation type="submission" date="2021-02" db="EMBL/GenBank/DDBJ databases">
        <authorList>
            <person name="Nowell W R."/>
        </authorList>
    </citation>
    <scope>NUCLEOTIDE SEQUENCE</scope>
</reference>
<evidence type="ECO:0000313" key="3">
    <source>
        <dbReference type="Proteomes" id="UP000663882"/>
    </source>
</evidence>
<accession>A0A815G1Z1</accession>
<keyword evidence="1" id="KW-0732">Signal</keyword>
<dbReference type="Proteomes" id="UP000663882">
    <property type="component" value="Unassembled WGS sequence"/>
</dbReference>
<proteinExistence type="predicted"/>
<sequence>MDQYPFLSVLYELYANKHKFIGEHILIALHYWMVFNTYRLKIDDGKPTQLLKYERYGDRPISLVYDKPDGTLTYECYANGDAIVTIIGILVVCLTAPKSPVPKCGLNFKPTAQKPVEYKYGPRSVAIGDFDNDTVLDMVIANHIMNKIAVYLGRGDGTFKDPIIFLLSGQKELMLIPSVAYRYHSNQIESTDHDSTSDNWILYAPD</sequence>
<organism evidence="2 3">
    <name type="scientific">Rotaria sordida</name>
    <dbReference type="NCBI Taxonomy" id="392033"/>
    <lineage>
        <taxon>Eukaryota</taxon>
        <taxon>Metazoa</taxon>
        <taxon>Spiralia</taxon>
        <taxon>Gnathifera</taxon>
        <taxon>Rotifera</taxon>
        <taxon>Eurotatoria</taxon>
        <taxon>Bdelloidea</taxon>
        <taxon>Philodinida</taxon>
        <taxon>Philodinidae</taxon>
        <taxon>Rotaria</taxon>
    </lineage>
</organism>
<dbReference type="AlphaFoldDB" id="A0A815G1Z1"/>
<gene>
    <name evidence="2" type="ORF">RFH988_LOCUS31377</name>
</gene>
<dbReference type="Pfam" id="PF13517">
    <property type="entry name" value="FG-GAP_3"/>
    <property type="match status" value="1"/>
</dbReference>
<evidence type="ECO:0000313" key="2">
    <source>
        <dbReference type="EMBL" id="CAF1333211.1"/>
    </source>
</evidence>
<comment type="caution">
    <text evidence="2">The sequence shown here is derived from an EMBL/GenBank/DDBJ whole genome shotgun (WGS) entry which is preliminary data.</text>
</comment>
<protein>
    <submittedName>
        <fullName evidence="2">Uncharacterized protein</fullName>
    </submittedName>
</protein>
<evidence type="ECO:0000256" key="1">
    <source>
        <dbReference type="ARBA" id="ARBA00022729"/>
    </source>
</evidence>
<dbReference type="InterPro" id="IPR013517">
    <property type="entry name" value="FG-GAP"/>
</dbReference>
<dbReference type="EMBL" id="CAJNOO010003363">
    <property type="protein sequence ID" value="CAF1333211.1"/>
    <property type="molecule type" value="Genomic_DNA"/>
</dbReference>
<name>A0A815G1Z1_9BILA</name>
<dbReference type="SUPFAM" id="SSF69318">
    <property type="entry name" value="Integrin alpha N-terminal domain"/>
    <property type="match status" value="1"/>
</dbReference>